<dbReference type="WBParaSite" id="maker-uti_cns_0010526-snap-gene-0.13-mRNA-1">
    <property type="protein sequence ID" value="maker-uti_cns_0010526-snap-gene-0.13-mRNA-1"/>
    <property type="gene ID" value="maker-uti_cns_0010526-snap-gene-0.13"/>
</dbReference>
<organism evidence="2 3">
    <name type="scientific">Macrostomum lignano</name>
    <dbReference type="NCBI Taxonomy" id="282301"/>
    <lineage>
        <taxon>Eukaryota</taxon>
        <taxon>Metazoa</taxon>
        <taxon>Spiralia</taxon>
        <taxon>Lophotrochozoa</taxon>
        <taxon>Platyhelminthes</taxon>
        <taxon>Rhabditophora</taxon>
        <taxon>Macrostomorpha</taxon>
        <taxon>Macrostomida</taxon>
        <taxon>Macrostomidae</taxon>
        <taxon>Macrostomum</taxon>
    </lineage>
</organism>
<keyword evidence="2" id="KW-1185">Reference proteome</keyword>
<dbReference type="Proteomes" id="UP000095280">
    <property type="component" value="Unplaced"/>
</dbReference>
<evidence type="ECO:0000313" key="3">
    <source>
        <dbReference type="WBParaSite" id="maker-uti_cns_0010526-snap-gene-0.13-mRNA-1"/>
    </source>
</evidence>
<feature type="region of interest" description="Disordered" evidence="1">
    <location>
        <begin position="536"/>
        <end position="555"/>
    </location>
</feature>
<reference evidence="3" key="1">
    <citation type="submission" date="2016-11" db="UniProtKB">
        <authorList>
            <consortium name="WormBaseParasite"/>
        </authorList>
    </citation>
    <scope>IDENTIFICATION</scope>
</reference>
<sequence length="618" mass="64038">VKNPYLQSGAIKGPAHIGNPKCHSALFKLIKIYSTFTLSAPSFAWLWQHQLQFLFPSFANINNTSSSSAAVLRIRVRQWLLKLLAGDEIASAVDINYGIVVDTVRPASEQPVPDHQLQPVPDHQLQPVPDHQLQPVPDHQLQPVPDHQLQPVPDHQLQPVPDHQLQPEFPSGVETANFVSQCIAMMTETSGCSLARLYAPSTFFEHKPDDDESKVSDQDRQVYPFLLDDSTDQNSVDYREIEGPFYLSPLISTEVINISGVKNVNNCMMLCRIKGCSVIVAMTTTSTVCRLLILKGISLSNTILDSPSAVGSEAGSQVLVNADINATLAAMINNETFTWLNSSTGRIGSIQLVNITLTGCYRIEVAGARGGDNIYRFTVGGNGSWIAGSFNLTAGTQLAIVVGQAGGSVHSYDTRDCGSGGGGGSFVYEIADEHLLIAAGGGGGSSRGKNALPGEDTVNGSDSVAKLPDTIGFGGVNGHPGYNEPWRTGDRGTHGGCGAGWLGSAVNPRRNSSDGERGGGLADDWVGGEAGIGGTGDGGFGGGGGGGGMELDGSKNGAGGGGGGFSGGGAGVGGSNSGGGGGSFCGGSDCSAIAGGNSFSEHGFVVLRMQALFADKCN</sequence>
<feature type="region of interest" description="Disordered" evidence="1">
    <location>
        <begin position="109"/>
        <end position="161"/>
    </location>
</feature>
<evidence type="ECO:0000313" key="2">
    <source>
        <dbReference type="Proteomes" id="UP000095280"/>
    </source>
</evidence>
<proteinExistence type="predicted"/>
<accession>A0A1I8I814</accession>
<protein>
    <submittedName>
        <fullName evidence="3">WSC domain-containing protein</fullName>
    </submittedName>
</protein>
<evidence type="ECO:0000256" key="1">
    <source>
        <dbReference type="SAM" id="MobiDB-lite"/>
    </source>
</evidence>
<name>A0A1I8I814_9PLAT</name>
<dbReference type="AlphaFoldDB" id="A0A1I8I814"/>